<reference evidence="2" key="1">
    <citation type="submission" date="2022-07" db="EMBL/GenBank/DDBJ databases">
        <title>Fungi with potential for degradation of polypropylene.</title>
        <authorList>
            <person name="Gostincar C."/>
        </authorList>
    </citation>
    <scope>NUCLEOTIDE SEQUENCE</scope>
    <source>
        <strain evidence="2">EXF-13308</strain>
    </source>
</reference>
<comment type="caution">
    <text evidence="2">The sequence shown here is derived from an EMBL/GenBank/DDBJ whole genome shotgun (WGS) entry which is preliminary data.</text>
</comment>
<gene>
    <name evidence="2" type="ORF">NKR23_g11627</name>
</gene>
<evidence type="ECO:0000313" key="2">
    <source>
        <dbReference type="EMBL" id="KAJ9131673.1"/>
    </source>
</evidence>
<dbReference type="AlphaFoldDB" id="A0AA38RBJ6"/>
<feature type="compositionally biased region" description="Basic and acidic residues" evidence="1">
    <location>
        <begin position="74"/>
        <end position="95"/>
    </location>
</feature>
<dbReference type="EMBL" id="JANBVO010000065">
    <property type="protein sequence ID" value="KAJ9131673.1"/>
    <property type="molecule type" value="Genomic_DNA"/>
</dbReference>
<name>A0AA38RBJ6_9PEZI</name>
<dbReference type="Proteomes" id="UP001174694">
    <property type="component" value="Unassembled WGS sequence"/>
</dbReference>
<proteinExistence type="predicted"/>
<protein>
    <submittedName>
        <fullName evidence="2">Uncharacterized protein</fullName>
    </submittedName>
</protein>
<feature type="region of interest" description="Disordered" evidence="1">
    <location>
        <begin position="57"/>
        <end position="109"/>
    </location>
</feature>
<organism evidence="2 3">
    <name type="scientific">Pleurostoma richardsiae</name>
    <dbReference type="NCBI Taxonomy" id="41990"/>
    <lineage>
        <taxon>Eukaryota</taxon>
        <taxon>Fungi</taxon>
        <taxon>Dikarya</taxon>
        <taxon>Ascomycota</taxon>
        <taxon>Pezizomycotina</taxon>
        <taxon>Sordariomycetes</taxon>
        <taxon>Sordariomycetidae</taxon>
        <taxon>Calosphaeriales</taxon>
        <taxon>Pleurostomataceae</taxon>
        <taxon>Pleurostoma</taxon>
    </lineage>
</organism>
<evidence type="ECO:0000313" key="3">
    <source>
        <dbReference type="Proteomes" id="UP001174694"/>
    </source>
</evidence>
<accession>A0AA38RBJ6</accession>
<evidence type="ECO:0000256" key="1">
    <source>
        <dbReference type="SAM" id="MobiDB-lite"/>
    </source>
</evidence>
<sequence length="299" mass="33001">MDPIDPEPKMGKVVLCSLTQSMPVRPTIFRSYGEDSTDITTAIRAAAAYPGLFADVEIAGPEKDERGGDEEEESGKSDKKEKNQEALKKDGRDKEGDEQEEADYNIGPSPGYVDPVRVLVQEASSIASFSRPIGCIISLGGGPELDLKSWLLRLLSARTAALRSMNDVLGSAQRHAACLWAELRDVLSCSNYCRLGGLDERLAGVSMEQWGRAGEVEGAARASFGRSAVVSTCLARDPDVLADRVEMMSEGATWVARHMLVVHNQYQWRLGPSWLVRWVSYLADVSFYRKLLPWKGRKY</sequence>
<keyword evidence="3" id="KW-1185">Reference proteome</keyword>